<dbReference type="InterPro" id="IPR036869">
    <property type="entry name" value="J_dom_sf"/>
</dbReference>
<dbReference type="SMART" id="SM00271">
    <property type="entry name" value="DnaJ"/>
    <property type="match status" value="1"/>
</dbReference>
<dbReference type="Proteomes" id="UP001566132">
    <property type="component" value="Unassembled WGS sequence"/>
</dbReference>
<dbReference type="InterPro" id="IPR052606">
    <property type="entry name" value="DnaJ_domain_protein"/>
</dbReference>
<keyword evidence="5" id="KW-0472">Membrane</keyword>
<name>A0ABD1F963_HYPHA</name>
<dbReference type="InterPro" id="IPR017884">
    <property type="entry name" value="SANT_dom"/>
</dbReference>
<dbReference type="Pfam" id="PF23082">
    <property type="entry name" value="Myb_DNA-binding_2"/>
    <property type="match status" value="2"/>
</dbReference>
<dbReference type="PANTHER" id="PTHR44653">
    <property type="entry name" value="DNAJ HOMOLOG SUBFAMILY C MEMBER 1"/>
    <property type="match status" value="1"/>
</dbReference>
<dbReference type="InterPro" id="IPR001005">
    <property type="entry name" value="SANT/Myb"/>
</dbReference>
<dbReference type="PROSITE" id="PS50076">
    <property type="entry name" value="DNAJ_2"/>
    <property type="match status" value="1"/>
</dbReference>
<reference evidence="11 12" key="1">
    <citation type="submission" date="2024-05" db="EMBL/GenBank/DDBJ databases">
        <title>Genetic variation in Jamaican populations of the coffee berry borer (Hypothenemus hampei).</title>
        <authorList>
            <person name="Errbii M."/>
            <person name="Myrie A."/>
        </authorList>
    </citation>
    <scope>NUCLEOTIDE SEQUENCE [LARGE SCALE GENOMIC DNA]</scope>
    <source>
        <strain evidence="11">JA-Hopewell-2020-01-JO</strain>
        <tissue evidence="11">Whole body</tissue>
    </source>
</reference>
<keyword evidence="3 7" id="KW-0732">Signal</keyword>
<evidence type="ECO:0000256" key="1">
    <source>
        <dbReference type="ARBA" id="ARBA00004123"/>
    </source>
</evidence>
<evidence type="ECO:0000259" key="9">
    <source>
        <dbReference type="PROSITE" id="PS50090"/>
    </source>
</evidence>
<dbReference type="GO" id="GO:0012505">
    <property type="term" value="C:endomembrane system"/>
    <property type="evidence" value="ECO:0007669"/>
    <property type="project" value="UniProtKB-SubCell"/>
</dbReference>
<dbReference type="PANTHER" id="PTHR44653:SF2">
    <property type="entry name" value="DNAJ HOMOLOG SUBFAMILY C MEMBER 1"/>
    <property type="match status" value="1"/>
</dbReference>
<evidence type="ECO:0000256" key="6">
    <source>
        <dbReference type="ARBA" id="ARBA00037847"/>
    </source>
</evidence>
<dbReference type="SMART" id="SM00717">
    <property type="entry name" value="SANT"/>
    <property type="match status" value="2"/>
</dbReference>
<dbReference type="SUPFAM" id="SSF46565">
    <property type="entry name" value="Chaperone J-domain"/>
    <property type="match status" value="1"/>
</dbReference>
<keyword evidence="4" id="KW-1133">Transmembrane helix</keyword>
<dbReference type="PROSITE" id="PS50090">
    <property type="entry name" value="MYB_LIKE"/>
    <property type="match status" value="1"/>
</dbReference>
<sequence>MSIDVFSKFLVFLFLFLTYLNECVAWDSEQLQVFDAIDEVKVNFYDLLNVSQEASSSEIRSAFRTLSLKLHPDKNLETDTSEEFRNLVSVYEVLKSPTKRKYYDEVLVNGLPNWRSAVYYYRYVRKMGVAEVCVILFVIITIGQYIVNWAVYFERKFTIQENLKRKRSGKKFKNDSEDLIDHIQKPTFWNTLPFQLPKLCWYSVVSLPVVLGLLKKKVAQQIEEATKPPAEPEPEQIRIRTVRKRNKFVVPQGPNFEMNTSLDFSQGATKSETVKAPPLVSGGLWTDDDLDELVRLVKKFPPGSVERWENIAEALQRPVTEVTYMANKIKENGYRMSTEKEEEIPVVKIKQKTKKNIEIAEDTVKKWSQMEQKKLEEALMKYPKGHSERWDKIADHVLGKTKEECIMRYKYVTEMLKKQKEASTNDC</sequence>
<keyword evidence="12" id="KW-1185">Reference proteome</keyword>
<comment type="caution">
    <text evidence="11">The sequence shown here is derived from an EMBL/GenBank/DDBJ whole genome shotgun (WGS) entry which is preliminary data.</text>
</comment>
<dbReference type="Pfam" id="PF00226">
    <property type="entry name" value="DnaJ"/>
    <property type="match status" value="1"/>
</dbReference>
<gene>
    <name evidence="11" type="ORF">ABEB36_003226</name>
</gene>
<dbReference type="Gene3D" id="1.10.287.110">
    <property type="entry name" value="DnaJ domain"/>
    <property type="match status" value="1"/>
</dbReference>
<dbReference type="SUPFAM" id="SSF46689">
    <property type="entry name" value="Homeodomain-like"/>
    <property type="match status" value="2"/>
</dbReference>
<evidence type="ECO:0000259" key="10">
    <source>
        <dbReference type="PROSITE" id="PS51293"/>
    </source>
</evidence>
<dbReference type="AlphaFoldDB" id="A0ABD1F963"/>
<evidence type="ECO:0000259" key="8">
    <source>
        <dbReference type="PROSITE" id="PS50076"/>
    </source>
</evidence>
<dbReference type="CDD" id="cd06257">
    <property type="entry name" value="DnaJ"/>
    <property type="match status" value="1"/>
</dbReference>
<accession>A0ABD1F963</accession>
<organism evidence="11 12">
    <name type="scientific">Hypothenemus hampei</name>
    <name type="common">Coffee berry borer</name>
    <dbReference type="NCBI Taxonomy" id="57062"/>
    <lineage>
        <taxon>Eukaryota</taxon>
        <taxon>Metazoa</taxon>
        <taxon>Ecdysozoa</taxon>
        <taxon>Arthropoda</taxon>
        <taxon>Hexapoda</taxon>
        <taxon>Insecta</taxon>
        <taxon>Pterygota</taxon>
        <taxon>Neoptera</taxon>
        <taxon>Endopterygota</taxon>
        <taxon>Coleoptera</taxon>
        <taxon>Polyphaga</taxon>
        <taxon>Cucujiformia</taxon>
        <taxon>Curculionidae</taxon>
        <taxon>Scolytinae</taxon>
        <taxon>Hypothenemus</taxon>
    </lineage>
</organism>
<evidence type="ECO:0000256" key="3">
    <source>
        <dbReference type="ARBA" id="ARBA00022729"/>
    </source>
</evidence>
<dbReference type="InterPro" id="IPR001623">
    <property type="entry name" value="DnaJ_domain"/>
</dbReference>
<feature type="chain" id="PRO_5044818863" description="DnaJ homolog subfamily C member 1" evidence="7">
    <location>
        <begin position="26"/>
        <end position="427"/>
    </location>
</feature>
<keyword evidence="2" id="KW-0812">Transmembrane</keyword>
<dbReference type="PROSITE" id="PS51293">
    <property type="entry name" value="SANT"/>
    <property type="match status" value="1"/>
</dbReference>
<protein>
    <recommendedName>
        <fullName evidence="13">DnaJ homolog subfamily C member 1</fullName>
    </recommendedName>
</protein>
<dbReference type="InterPro" id="IPR009057">
    <property type="entry name" value="Homeodomain-like_sf"/>
</dbReference>
<comment type="subcellular location">
    <subcellularLocation>
        <location evidence="6">Endomembrane system</location>
        <topology evidence="6">Single-pass membrane protein</topology>
    </subcellularLocation>
    <subcellularLocation>
        <location evidence="1">Nucleus</location>
    </subcellularLocation>
</comment>
<dbReference type="GO" id="GO:0005634">
    <property type="term" value="C:nucleus"/>
    <property type="evidence" value="ECO:0007669"/>
    <property type="project" value="UniProtKB-SubCell"/>
</dbReference>
<proteinExistence type="predicted"/>
<dbReference type="PRINTS" id="PR00625">
    <property type="entry name" value="JDOMAIN"/>
</dbReference>
<dbReference type="Gene3D" id="1.10.10.60">
    <property type="entry name" value="Homeodomain-like"/>
    <property type="match status" value="2"/>
</dbReference>
<evidence type="ECO:0000256" key="2">
    <source>
        <dbReference type="ARBA" id="ARBA00022692"/>
    </source>
</evidence>
<evidence type="ECO:0000256" key="4">
    <source>
        <dbReference type="ARBA" id="ARBA00022989"/>
    </source>
</evidence>
<dbReference type="EMBL" id="JBDJPC010000002">
    <property type="protein sequence ID" value="KAL1513886.1"/>
    <property type="molecule type" value="Genomic_DNA"/>
</dbReference>
<feature type="domain" description="SANT" evidence="10">
    <location>
        <begin position="362"/>
        <end position="421"/>
    </location>
</feature>
<evidence type="ECO:0000313" key="12">
    <source>
        <dbReference type="Proteomes" id="UP001566132"/>
    </source>
</evidence>
<evidence type="ECO:0000256" key="5">
    <source>
        <dbReference type="ARBA" id="ARBA00023136"/>
    </source>
</evidence>
<evidence type="ECO:0000256" key="7">
    <source>
        <dbReference type="SAM" id="SignalP"/>
    </source>
</evidence>
<evidence type="ECO:0000313" key="11">
    <source>
        <dbReference type="EMBL" id="KAL1513886.1"/>
    </source>
</evidence>
<feature type="domain" description="Myb-like" evidence="9">
    <location>
        <begin position="366"/>
        <end position="413"/>
    </location>
</feature>
<feature type="signal peptide" evidence="7">
    <location>
        <begin position="1"/>
        <end position="25"/>
    </location>
</feature>
<dbReference type="CDD" id="cd00167">
    <property type="entry name" value="SANT"/>
    <property type="match status" value="2"/>
</dbReference>
<feature type="domain" description="J" evidence="8">
    <location>
        <begin position="43"/>
        <end position="107"/>
    </location>
</feature>
<evidence type="ECO:0008006" key="13">
    <source>
        <dbReference type="Google" id="ProtNLM"/>
    </source>
</evidence>